<dbReference type="AlphaFoldDB" id="A0A1J4JEQ8"/>
<evidence type="ECO:0000313" key="1">
    <source>
        <dbReference type="EMBL" id="OHS96123.1"/>
    </source>
</evidence>
<reference evidence="3" key="2">
    <citation type="submission" date="2016-10" db="EMBL/GenBank/DDBJ databases">
        <authorList>
            <person name="Benchimol M."/>
            <person name="Almeida L.G."/>
            <person name="Vasconcelos A.T."/>
            <person name="Perreira-Neves A."/>
            <person name="Rosa I.A."/>
            <person name="Tasca T."/>
            <person name="Bogo M.R."/>
            <person name="de Souza W."/>
        </authorList>
    </citation>
    <scope>NUCLEOTIDE SEQUENCE [LARGE SCALE GENOMIC DNA]</scope>
    <source>
        <strain evidence="3">K</strain>
    </source>
</reference>
<gene>
    <name evidence="1" type="ORF">TRFO_37738</name>
    <name evidence="2" type="ORF">TRFO_37740</name>
</gene>
<dbReference type="VEuPathDB" id="TrichDB:TRFO_37738"/>
<dbReference type="VEuPathDB" id="TrichDB:TRFO_37740"/>
<reference evidence="1" key="1">
    <citation type="submission" date="2016-10" db="EMBL/GenBank/DDBJ databases">
        <authorList>
            <person name="de Groot N.N."/>
        </authorList>
    </citation>
    <scope>NUCLEOTIDE SEQUENCE [LARGE SCALE GENOMIC DNA]</scope>
    <source>
        <strain evidence="1">K</strain>
    </source>
</reference>
<dbReference type="EMBL" id="MLAK01001198">
    <property type="protein sequence ID" value="OHS96123.1"/>
    <property type="molecule type" value="Genomic_DNA"/>
</dbReference>
<keyword evidence="3" id="KW-1185">Reference proteome</keyword>
<sequence length="97" mass="10384">MVFPHADGNAAVTNVFCPSGFLTPKISICSASHPSSLPILEPIRSAKHFLPRSAFPPYPEPNDKISRVSGKCVIYVFSGLHGHATFSTPSFNGTPTE</sequence>
<dbReference type="Proteomes" id="UP000179807">
    <property type="component" value="Unassembled WGS sequence"/>
</dbReference>
<protein>
    <submittedName>
        <fullName evidence="1">Uncharacterized protein</fullName>
    </submittedName>
</protein>
<dbReference type="GeneID" id="94846309"/>
<accession>A0A1J4JEQ8</accession>
<evidence type="ECO:0000313" key="2">
    <source>
        <dbReference type="EMBL" id="OHS96125.1"/>
    </source>
</evidence>
<dbReference type="EMBL" id="MLAK01001198">
    <property type="protein sequence ID" value="OHS96125.1"/>
    <property type="molecule type" value="Genomic_DNA"/>
</dbReference>
<organism evidence="1 3">
    <name type="scientific">Tritrichomonas foetus</name>
    <dbReference type="NCBI Taxonomy" id="1144522"/>
    <lineage>
        <taxon>Eukaryota</taxon>
        <taxon>Metamonada</taxon>
        <taxon>Parabasalia</taxon>
        <taxon>Tritrichomonadida</taxon>
        <taxon>Tritrichomonadidae</taxon>
        <taxon>Tritrichomonas</taxon>
    </lineage>
</organism>
<comment type="caution">
    <text evidence="1">The sequence shown here is derived from an EMBL/GenBank/DDBJ whole genome shotgun (WGS) entry which is preliminary data.</text>
</comment>
<name>A0A1J4JEQ8_9EUKA</name>
<proteinExistence type="predicted"/>
<dbReference type="RefSeq" id="XP_068349260.1">
    <property type="nucleotide sequence ID" value="XM_068511605.1"/>
</dbReference>
<evidence type="ECO:0000313" key="3">
    <source>
        <dbReference type="Proteomes" id="UP000179807"/>
    </source>
</evidence>